<dbReference type="RefSeq" id="WP_163908424.1">
    <property type="nucleotide sequence ID" value="NZ_AP022600.1"/>
</dbReference>
<accession>A0A378TMY8</accession>
<dbReference type="InterPro" id="IPR021276">
    <property type="entry name" value="DUF2855"/>
</dbReference>
<proteinExistence type="predicted"/>
<protein>
    <submittedName>
        <fullName evidence="1">Protein of uncharacterized function (DUF2855)</fullName>
    </submittedName>
</protein>
<name>A0A378TMY8_9MYCO</name>
<organism evidence="1 2">
    <name type="scientific">Mycolicibacterium tokaiense</name>
    <dbReference type="NCBI Taxonomy" id="39695"/>
    <lineage>
        <taxon>Bacteria</taxon>
        <taxon>Bacillati</taxon>
        <taxon>Actinomycetota</taxon>
        <taxon>Actinomycetes</taxon>
        <taxon>Mycobacteriales</taxon>
        <taxon>Mycobacteriaceae</taxon>
        <taxon>Mycolicibacterium</taxon>
    </lineage>
</organism>
<reference evidence="1 2" key="1">
    <citation type="submission" date="2018-06" db="EMBL/GenBank/DDBJ databases">
        <authorList>
            <consortium name="Pathogen Informatics"/>
            <person name="Doyle S."/>
        </authorList>
    </citation>
    <scope>NUCLEOTIDE SEQUENCE [LARGE SCALE GENOMIC DNA]</scope>
    <source>
        <strain evidence="1 2">NCTC10821</strain>
    </source>
</reference>
<dbReference type="EMBL" id="UGQT01000001">
    <property type="protein sequence ID" value="STZ62152.1"/>
    <property type="molecule type" value="Genomic_DNA"/>
</dbReference>
<dbReference type="Proteomes" id="UP000254978">
    <property type="component" value="Unassembled WGS sequence"/>
</dbReference>
<dbReference type="Gene3D" id="3.90.180.10">
    <property type="entry name" value="Medium-chain alcohol dehydrogenases, catalytic domain"/>
    <property type="match status" value="1"/>
</dbReference>
<evidence type="ECO:0000313" key="1">
    <source>
        <dbReference type="EMBL" id="STZ62152.1"/>
    </source>
</evidence>
<evidence type="ECO:0000313" key="2">
    <source>
        <dbReference type="Proteomes" id="UP000254978"/>
    </source>
</evidence>
<sequence length="358" mass="38595">MNGWQLCIDRTDPGRTELRDAEVPEAGAGQAVLRTSLVAVTANTTAYAELGESLRYFDFFPTGDTTWGVSPMWGFADVVASETRGIEPGTRFYGFVPSASHAVVTPQLVTEGRFRDVGGVRDELPPSYSNYLATTHDRGWFPPDREDLQVVFRPLFITSWALADWLSDSDALGVDRVVISSASSKTAFGAAYLLARNDRRPRTIGLTSPANRDYVTDLGVYDEVIGYDDVDALTPVGTSLYVDLAGSAVLRAGLRAGLGASLVREVVVGLTHHEGLPSAGSTSAPEFWFAPDHLKRRGQDWGPGILHTRFSEDYRAALPALARSVHVEQVAGPEALQQAWHGVLGNTAAAGVTPVVHL</sequence>
<keyword evidence="2" id="KW-1185">Reference proteome</keyword>
<dbReference type="Pfam" id="PF11017">
    <property type="entry name" value="DUF2855"/>
    <property type="match status" value="1"/>
</dbReference>
<dbReference type="AlphaFoldDB" id="A0A378TMY8"/>
<gene>
    <name evidence="1" type="ORF">NCTC10821_05716</name>
</gene>